<dbReference type="Proteomes" id="UP000799755">
    <property type="component" value="Unassembled WGS sequence"/>
</dbReference>
<sequence>MPPREGAGRGALDSSKLPMEDGDRIMLQQRKLHDALLLRGQNERGPGSSAFTHREDADAELNSSTAAEIYKSTATHMCLSHEGLRLTSGTATALVREYEYKSHPMELRRESQEERKFSYRGGQSSRLSNRHVARKEGYGCSTVSTLATLVARPQALGLAAGCNSHLSGSRSERRSPTFSTRMLSIQTQTQATPAVLEMVEQAETFPTYTTVPTPAQSEDILLSERFRPTATQIPTFVGIVPGTPRSSVKPSPTFISISIPITASPTAFIARNPPLSKQTPSSYATSSTALSTPSPPSLPVTFPVPQPSTGHQSLLKISPPTFLYPSPFPYPPYPHPYFPNIYTHINTSLNMNTSYPYSPYAPSISPRLEYEYRYLPVGYKVLLYCTLALMTAWTVLIYFVNFPPEWFVGATPGQRQRQRQLQRQKVRRKKSGKSGSTPVLGSGAAWYVRWIPDVLVRRIGIGEGRSGRSGSKIKPIDKPSKYIRVPSAEREPSSALTTGVWNEDGNGGEKQCGDGNRGIELRVRIKKPFPTTTATLSASTSAAKSTYRPCSSSPQPVSPAPPLSASAATSARGQRPRPHFSVSTSNKPGPTAVVQDLERDAGSYYSYLSHHHSSNFSSPSPSPSSRPPSPNNPFLLPNSPNAYLRPRTSAEWFTERSAFLASSGSGAGAGEGSMTPPLSDRSDTSASSPVYDDAEALEAQTPISRSFSGRSIFSLGRYLGADGHKDRDRGGGRGRRGEKEGTGGEPNGAVGNGGWLGRVDSAVTRICDAVAKWTEEERDEFLLPICSEKGGKVE</sequence>
<organism evidence="1 2">
    <name type="scientific">Lindgomyces ingoldianus</name>
    <dbReference type="NCBI Taxonomy" id="673940"/>
    <lineage>
        <taxon>Eukaryota</taxon>
        <taxon>Fungi</taxon>
        <taxon>Dikarya</taxon>
        <taxon>Ascomycota</taxon>
        <taxon>Pezizomycotina</taxon>
        <taxon>Dothideomycetes</taxon>
        <taxon>Pleosporomycetidae</taxon>
        <taxon>Pleosporales</taxon>
        <taxon>Lindgomycetaceae</taxon>
        <taxon>Lindgomyces</taxon>
    </lineage>
</organism>
<evidence type="ECO:0000313" key="1">
    <source>
        <dbReference type="EMBL" id="KAF2467818.1"/>
    </source>
</evidence>
<accession>A0ACB6QLE4</accession>
<proteinExistence type="predicted"/>
<reference evidence="1" key="1">
    <citation type="journal article" date="2020" name="Stud. Mycol.">
        <title>101 Dothideomycetes genomes: a test case for predicting lifestyles and emergence of pathogens.</title>
        <authorList>
            <person name="Haridas S."/>
            <person name="Albert R."/>
            <person name="Binder M."/>
            <person name="Bloem J."/>
            <person name="Labutti K."/>
            <person name="Salamov A."/>
            <person name="Andreopoulos B."/>
            <person name="Baker S."/>
            <person name="Barry K."/>
            <person name="Bills G."/>
            <person name="Bluhm B."/>
            <person name="Cannon C."/>
            <person name="Castanera R."/>
            <person name="Culley D."/>
            <person name="Daum C."/>
            <person name="Ezra D."/>
            <person name="Gonzalez J."/>
            <person name="Henrissat B."/>
            <person name="Kuo A."/>
            <person name="Liang C."/>
            <person name="Lipzen A."/>
            <person name="Lutzoni F."/>
            <person name="Magnuson J."/>
            <person name="Mondo S."/>
            <person name="Nolan M."/>
            <person name="Ohm R."/>
            <person name="Pangilinan J."/>
            <person name="Park H.-J."/>
            <person name="Ramirez L."/>
            <person name="Alfaro M."/>
            <person name="Sun H."/>
            <person name="Tritt A."/>
            <person name="Yoshinaga Y."/>
            <person name="Zwiers L.-H."/>
            <person name="Turgeon B."/>
            <person name="Goodwin S."/>
            <person name="Spatafora J."/>
            <person name="Crous P."/>
            <person name="Grigoriev I."/>
        </authorList>
    </citation>
    <scope>NUCLEOTIDE SEQUENCE</scope>
    <source>
        <strain evidence="1">ATCC 200398</strain>
    </source>
</reference>
<protein>
    <submittedName>
        <fullName evidence="1">Uncharacterized protein</fullName>
    </submittedName>
</protein>
<gene>
    <name evidence="1" type="ORF">BDR25DRAFT_344590</name>
</gene>
<comment type="caution">
    <text evidence="1">The sequence shown here is derived from an EMBL/GenBank/DDBJ whole genome shotgun (WGS) entry which is preliminary data.</text>
</comment>
<evidence type="ECO:0000313" key="2">
    <source>
        <dbReference type="Proteomes" id="UP000799755"/>
    </source>
</evidence>
<name>A0ACB6QLE4_9PLEO</name>
<keyword evidence="2" id="KW-1185">Reference proteome</keyword>
<dbReference type="EMBL" id="MU003518">
    <property type="protein sequence ID" value="KAF2467818.1"/>
    <property type="molecule type" value="Genomic_DNA"/>
</dbReference>